<dbReference type="PANTHER" id="PTHR32182">
    <property type="entry name" value="DNA REPLICATION AND REPAIR PROTEIN RECF"/>
    <property type="match status" value="1"/>
</dbReference>
<dbReference type="EMBL" id="FRCT01000004">
    <property type="protein sequence ID" value="SHM39595.1"/>
    <property type="molecule type" value="Genomic_DNA"/>
</dbReference>
<dbReference type="Proteomes" id="UP000184394">
    <property type="component" value="Unassembled WGS sequence"/>
</dbReference>
<reference evidence="2 3" key="1">
    <citation type="submission" date="2016-11" db="EMBL/GenBank/DDBJ databases">
        <authorList>
            <person name="Jaros S."/>
            <person name="Januszkiewicz K."/>
            <person name="Wedrychowicz H."/>
        </authorList>
    </citation>
    <scope>NUCLEOTIDE SEQUENCE [LARGE SCALE GENOMIC DNA]</scope>
    <source>
        <strain evidence="2 3">Y1</strain>
    </source>
</reference>
<dbReference type="PANTHER" id="PTHR32182:SF23">
    <property type="entry name" value="ATP BINDING PROTEIN"/>
    <property type="match status" value="1"/>
</dbReference>
<evidence type="ECO:0000313" key="3">
    <source>
        <dbReference type="Proteomes" id="UP000184394"/>
    </source>
</evidence>
<dbReference type="Gene3D" id="3.40.50.300">
    <property type="entry name" value="P-loop containing nucleotide triphosphate hydrolases"/>
    <property type="match status" value="1"/>
</dbReference>
<gene>
    <name evidence="2" type="ORF">SAMN04487860_10492</name>
</gene>
<organism evidence="2 3">
    <name type="scientific">Ruminococcus flavefaciens</name>
    <dbReference type="NCBI Taxonomy" id="1265"/>
    <lineage>
        <taxon>Bacteria</taxon>
        <taxon>Bacillati</taxon>
        <taxon>Bacillota</taxon>
        <taxon>Clostridia</taxon>
        <taxon>Eubacteriales</taxon>
        <taxon>Oscillospiraceae</taxon>
        <taxon>Ruminococcus</taxon>
    </lineage>
</organism>
<dbReference type="SUPFAM" id="SSF52540">
    <property type="entry name" value="P-loop containing nucleoside triphosphate hydrolases"/>
    <property type="match status" value="1"/>
</dbReference>
<protein>
    <submittedName>
        <fullName evidence="2">AAA domain-containing protein, putative AbiEii toxin, Type IV TA system</fullName>
    </submittedName>
</protein>
<dbReference type="InterPro" id="IPR003959">
    <property type="entry name" value="ATPase_AAA_core"/>
</dbReference>
<feature type="domain" description="ATPase AAA-type core" evidence="1">
    <location>
        <begin position="222"/>
        <end position="462"/>
    </location>
</feature>
<evidence type="ECO:0000259" key="1">
    <source>
        <dbReference type="Pfam" id="PF13304"/>
    </source>
</evidence>
<proteinExistence type="predicted"/>
<accession>A0A1M7IG13</accession>
<sequence>MNITSVVGSNGSGKTSLLSYIACNSCIQKFSGEEGYELFQEEEYKDRKSIYVFKDENEEIFVFHNLENDLDTGDYKVFHANGDDDVLTLAELRKQTIVYLSNSLYVNERLEGYSTINPVINYNIHPSSIKLISNSFYRRIFGKGKLENITQNDKEFAWLIYRDSNSFQDILDIAYYSFLLSNDRLREIDTIKIPSIGIKSIWEIEEKYKKEYNEHEKFNRKKTEFLNKYTSIRQDITKNISNLLYYNLLFEIYFYHDINELPSNGIDEIKKSLRDVIDSIKDNKKYNDYYAEIEEFTGITSSLDPYDNLINNNYDMAIRYDRKIDYYSKHNEFRRCVDFVERRYESGNSYVLRYLTIRDNYMSSGERALTNFFSWLVAIPTFDKIMYNTPEENDDESSEGKINNSTTTFNNNYLILIDEIDLYSHPEWQRQIIKVLIDRIGIILKDKKVQIILTTHSPLLLSDFPKSNTIYLYRKENGRSYACNPDARKETFGANIYTILKDAFFLENGAVGEYARLKLLDLSDRLNKGKNSDSDELLINMVGSDIIRSELRKKLIKTKHGMISVIKEEKTSKDKKELLRLQKQLTESLTVINEILNSGDIDD</sequence>
<dbReference type="Pfam" id="PF13304">
    <property type="entry name" value="AAA_21"/>
    <property type="match status" value="1"/>
</dbReference>
<dbReference type="GO" id="GO:0000731">
    <property type="term" value="P:DNA synthesis involved in DNA repair"/>
    <property type="evidence" value="ECO:0007669"/>
    <property type="project" value="TreeGrafter"/>
</dbReference>
<dbReference type="AlphaFoldDB" id="A0A1M7IG13"/>
<evidence type="ECO:0000313" key="2">
    <source>
        <dbReference type="EMBL" id="SHM39595.1"/>
    </source>
</evidence>
<dbReference type="InterPro" id="IPR027417">
    <property type="entry name" value="P-loop_NTPase"/>
</dbReference>
<name>A0A1M7IG13_RUMFL</name>
<dbReference type="GO" id="GO:0006302">
    <property type="term" value="P:double-strand break repair"/>
    <property type="evidence" value="ECO:0007669"/>
    <property type="project" value="TreeGrafter"/>
</dbReference>